<evidence type="ECO:0000313" key="1">
    <source>
        <dbReference type="EMBL" id="KAJ8437780.1"/>
    </source>
</evidence>
<keyword evidence="2" id="KW-1185">Reference proteome</keyword>
<comment type="caution">
    <text evidence="1">The sequence shown here is derived from an EMBL/GenBank/DDBJ whole genome shotgun (WGS) entry which is preliminary data.</text>
</comment>
<organism evidence="1 2">
    <name type="scientific">Carnegiea gigantea</name>
    <dbReference type="NCBI Taxonomy" id="171969"/>
    <lineage>
        <taxon>Eukaryota</taxon>
        <taxon>Viridiplantae</taxon>
        <taxon>Streptophyta</taxon>
        <taxon>Embryophyta</taxon>
        <taxon>Tracheophyta</taxon>
        <taxon>Spermatophyta</taxon>
        <taxon>Magnoliopsida</taxon>
        <taxon>eudicotyledons</taxon>
        <taxon>Gunneridae</taxon>
        <taxon>Pentapetalae</taxon>
        <taxon>Caryophyllales</taxon>
        <taxon>Cactineae</taxon>
        <taxon>Cactaceae</taxon>
        <taxon>Cactoideae</taxon>
        <taxon>Echinocereeae</taxon>
        <taxon>Carnegiea</taxon>
    </lineage>
</organism>
<accession>A0A9Q1K6J7</accession>
<reference evidence="1" key="1">
    <citation type="submission" date="2022-04" db="EMBL/GenBank/DDBJ databases">
        <title>Carnegiea gigantea Genome sequencing and assembly v2.</title>
        <authorList>
            <person name="Copetti D."/>
            <person name="Sanderson M.J."/>
            <person name="Burquez A."/>
            <person name="Wojciechowski M.F."/>
        </authorList>
    </citation>
    <scope>NUCLEOTIDE SEQUENCE</scope>
    <source>
        <strain evidence="1">SGP5-SGP5p</strain>
        <tissue evidence="1">Aerial part</tissue>
    </source>
</reference>
<name>A0A9Q1K6J7_9CARY</name>
<protein>
    <submittedName>
        <fullName evidence="1">Uncharacterized protein</fullName>
    </submittedName>
</protein>
<sequence length="172" mass="19107">MGMDDQRIVSEVTGNDLTVHKLWYSLKYDRQMVMAVEGDADVRMFLKGNDEHRYFYVGESDGPKRRAEKVGVSREGRTRSVCFKIEENLAPISSKKLGCGSRSGVIGKVVDQYSGTVAGVVTSGTNGRRWCCCGRQWWRERGSCLCVTGQLEYGGDGKVIYTGGSRKCTVLK</sequence>
<dbReference type="EMBL" id="JAKOGI010000281">
    <property type="protein sequence ID" value="KAJ8437780.1"/>
    <property type="molecule type" value="Genomic_DNA"/>
</dbReference>
<dbReference type="Proteomes" id="UP001153076">
    <property type="component" value="Unassembled WGS sequence"/>
</dbReference>
<proteinExistence type="predicted"/>
<evidence type="ECO:0000313" key="2">
    <source>
        <dbReference type="Proteomes" id="UP001153076"/>
    </source>
</evidence>
<gene>
    <name evidence="1" type="ORF">Cgig2_024084</name>
</gene>
<dbReference type="AlphaFoldDB" id="A0A9Q1K6J7"/>